<comment type="pathway">
    <text evidence="4 5">Cell wall biogenesis; peptidoglycan biosynthesis.</text>
</comment>
<keyword evidence="4 5" id="KW-0131">Cell cycle</keyword>
<keyword evidence="1 4" id="KW-0436">Ligase</keyword>
<feature type="domain" description="Mur ligase C-terminal" evidence="6">
    <location>
        <begin position="365"/>
        <end position="477"/>
    </location>
</feature>
<dbReference type="InterPro" id="IPR004101">
    <property type="entry name" value="Mur_ligase_C"/>
</dbReference>
<dbReference type="Pfam" id="PF08245">
    <property type="entry name" value="Mur_ligase_M"/>
    <property type="match status" value="1"/>
</dbReference>
<evidence type="ECO:0000256" key="2">
    <source>
        <dbReference type="ARBA" id="ARBA00022741"/>
    </source>
</evidence>
<dbReference type="InterPro" id="IPR005762">
    <property type="entry name" value="MurD"/>
</dbReference>
<comment type="catalytic activity">
    <reaction evidence="4 5">
        <text>UDP-N-acetyl-alpha-D-muramoyl-L-alanine + D-glutamate + ATP = UDP-N-acetyl-alpha-D-muramoyl-L-alanyl-D-glutamate + ADP + phosphate + H(+)</text>
        <dbReference type="Rhea" id="RHEA:16429"/>
        <dbReference type="ChEBI" id="CHEBI:15378"/>
        <dbReference type="ChEBI" id="CHEBI:29986"/>
        <dbReference type="ChEBI" id="CHEBI:30616"/>
        <dbReference type="ChEBI" id="CHEBI:43474"/>
        <dbReference type="ChEBI" id="CHEBI:83898"/>
        <dbReference type="ChEBI" id="CHEBI:83900"/>
        <dbReference type="ChEBI" id="CHEBI:456216"/>
        <dbReference type="EC" id="6.3.2.9"/>
    </reaction>
</comment>
<evidence type="ECO:0000256" key="3">
    <source>
        <dbReference type="ARBA" id="ARBA00022840"/>
    </source>
</evidence>
<keyword evidence="9" id="KW-1185">Reference proteome</keyword>
<sequence length="516" mass="56726">MERTVMFKGISGKRAVVIGLARSGVGAANLLVRLGAIVTIMDVLSYNELSGYVEQLDSAVDIKLGQFNDDILNKADLVVISPGVSMQHQSIQRIRQNGIKVIGELELAYQVVEEFHKICSLGFLAITGTNGKSTTTTMVNEILKTSGFKTVLGGNIGKAITDEISKLIKSFEKPLDFVCPDYIVTEVSSFQMESIDRFRPRVAAILNITPDHLDRHLTMENYTDAKCRIFENQDKMNFLVLNADDPLTRNLACRVGSNGPEVLYFSRKEDVEAPDCARLRGAFYKDGIISFRLPELEVLCPEFFVAPGRSWLVDGEMPVFKTSELKVTGVHNIENAMAAALMALACGCSMQNIWDTLKDFKGLEHRVEFVEEINGVKYYNDSKGTNIWAVIKSLESFEQPIVLIAGGRDKAGDFSALRESIKGKVKAAILIGESKDKFRKSIQDITNVYLENDLPSAVLSAKGIAGAGDVVLLSPACASFDMFKDFEERGRVFKDTVTGLYKESIANPLSPTQAGG</sequence>
<accession>A0ABS6RVW6</accession>
<keyword evidence="4 5" id="KW-0133">Cell shape</keyword>
<evidence type="ECO:0000259" key="7">
    <source>
        <dbReference type="Pfam" id="PF08245"/>
    </source>
</evidence>
<feature type="binding site" evidence="4">
    <location>
        <begin position="128"/>
        <end position="134"/>
    </location>
    <ligand>
        <name>ATP</name>
        <dbReference type="ChEBI" id="CHEBI:30616"/>
    </ligand>
</feature>
<dbReference type="EC" id="6.3.2.9" evidence="4 5"/>
<dbReference type="NCBIfam" id="TIGR01087">
    <property type="entry name" value="murD"/>
    <property type="match status" value="1"/>
</dbReference>
<dbReference type="EMBL" id="JABXWD010000045">
    <property type="protein sequence ID" value="MBV6340771.1"/>
    <property type="molecule type" value="Genomic_DNA"/>
</dbReference>
<keyword evidence="2 4" id="KW-0547">Nucleotide-binding</keyword>
<evidence type="ECO:0000313" key="8">
    <source>
        <dbReference type="EMBL" id="MBV6340771.1"/>
    </source>
</evidence>
<dbReference type="PANTHER" id="PTHR43692">
    <property type="entry name" value="UDP-N-ACETYLMURAMOYLALANINE--D-GLUTAMATE LIGASE"/>
    <property type="match status" value="1"/>
</dbReference>
<dbReference type="Pfam" id="PF02875">
    <property type="entry name" value="Mur_ligase_C"/>
    <property type="match status" value="1"/>
</dbReference>
<dbReference type="PANTHER" id="PTHR43692:SF1">
    <property type="entry name" value="UDP-N-ACETYLMURAMOYLALANINE--D-GLUTAMATE LIGASE"/>
    <property type="match status" value="1"/>
</dbReference>
<dbReference type="InterPro" id="IPR013221">
    <property type="entry name" value="Mur_ligase_cen"/>
</dbReference>
<evidence type="ECO:0000256" key="1">
    <source>
        <dbReference type="ARBA" id="ARBA00022598"/>
    </source>
</evidence>
<dbReference type="GO" id="GO:0008764">
    <property type="term" value="F:UDP-N-acetylmuramoylalanine-D-glutamate ligase activity"/>
    <property type="evidence" value="ECO:0007669"/>
    <property type="project" value="UniProtKB-EC"/>
</dbReference>
<reference evidence="8 9" key="1">
    <citation type="journal article" date="2020" name="J Geophys Res Biogeosci">
        <title>Magnetotaxis as an Adaptation to Enable Bacterial Shuttling of Microbial Sulfur and Sulfur Cycling Across Aquatic Oxic#Anoxic Interfaces.</title>
        <authorList>
            <person name="Li J."/>
            <person name="Liu P."/>
            <person name="Wang J."/>
            <person name="Roberts A.P."/>
            <person name="Pan Y."/>
        </authorList>
    </citation>
    <scope>NUCLEOTIDE SEQUENCE [LARGE SCALE GENOMIC DNA]</scope>
    <source>
        <strain evidence="8 9">MYR-1_YQ</strain>
    </source>
</reference>
<dbReference type="Pfam" id="PF21799">
    <property type="entry name" value="MurD-like_N"/>
    <property type="match status" value="1"/>
</dbReference>
<keyword evidence="3 4" id="KW-0067">ATP-binding</keyword>
<comment type="subcellular location">
    <subcellularLocation>
        <location evidence="4 5">Cytoplasm</location>
    </subcellularLocation>
</comment>
<dbReference type="Proteomes" id="UP001196980">
    <property type="component" value="Unassembled WGS sequence"/>
</dbReference>
<comment type="caution">
    <text evidence="8">The sequence shown here is derived from an EMBL/GenBank/DDBJ whole genome shotgun (WGS) entry which is preliminary data.</text>
</comment>
<dbReference type="RefSeq" id="WP_218251386.1">
    <property type="nucleotide sequence ID" value="NZ_JABXWD010000045.1"/>
</dbReference>
<organism evidence="8 9">
    <name type="scientific">Candidatus Magnetobacterium casense</name>
    <dbReference type="NCBI Taxonomy" id="1455061"/>
    <lineage>
        <taxon>Bacteria</taxon>
        <taxon>Pseudomonadati</taxon>
        <taxon>Nitrospirota</taxon>
        <taxon>Thermodesulfovibrionia</taxon>
        <taxon>Thermodesulfovibrionales</taxon>
        <taxon>Candidatus Magnetobacteriaceae</taxon>
        <taxon>Candidatus Magnetobacterium</taxon>
    </lineage>
</organism>
<feature type="domain" description="Mur ligase central" evidence="7">
    <location>
        <begin position="126"/>
        <end position="342"/>
    </location>
</feature>
<keyword evidence="4 5" id="KW-0961">Cell wall biogenesis/degradation</keyword>
<keyword evidence="4" id="KW-0963">Cytoplasm</keyword>
<comment type="function">
    <text evidence="4 5">Cell wall formation. Catalyzes the addition of glutamate to the nucleotide precursor UDP-N-acetylmuramoyl-L-alanine (UMA).</text>
</comment>
<evidence type="ECO:0000256" key="4">
    <source>
        <dbReference type="HAMAP-Rule" id="MF_00639"/>
    </source>
</evidence>
<evidence type="ECO:0000256" key="5">
    <source>
        <dbReference type="RuleBase" id="RU003664"/>
    </source>
</evidence>
<protein>
    <recommendedName>
        <fullName evidence="4 5">UDP-N-acetylmuramoylalanine--D-glutamate ligase</fullName>
        <ecNumber evidence="4 5">6.3.2.9</ecNumber>
    </recommendedName>
    <alternativeName>
        <fullName evidence="4">D-glutamic acid-adding enzyme</fullName>
    </alternativeName>
    <alternativeName>
        <fullName evidence="4">UDP-N-acetylmuramoyl-L-alanyl-D-glutamate synthetase</fullName>
    </alternativeName>
</protein>
<keyword evidence="4 5" id="KW-0573">Peptidoglycan synthesis</keyword>
<comment type="similarity">
    <text evidence="4">Belongs to the MurCDEF family.</text>
</comment>
<evidence type="ECO:0000313" key="9">
    <source>
        <dbReference type="Proteomes" id="UP001196980"/>
    </source>
</evidence>
<keyword evidence="4 5" id="KW-0132">Cell division</keyword>
<evidence type="ECO:0000259" key="6">
    <source>
        <dbReference type="Pfam" id="PF02875"/>
    </source>
</evidence>
<name>A0ABS6RVW6_9BACT</name>
<dbReference type="HAMAP" id="MF_00639">
    <property type="entry name" value="MurD"/>
    <property type="match status" value="1"/>
</dbReference>
<gene>
    <name evidence="4 8" type="primary">murD</name>
    <name evidence="8" type="ORF">HWQ67_04160</name>
</gene>
<proteinExistence type="inferred from homology"/>